<keyword evidence="4" id="KW-1185">Reference proteome</keyword>
<evidence type="ECO:0000256" key="1">
    <source>
        <dbReference type="SAM" id="MobiDB-lite"/>
    </source>
</evidence>
<evidence type="ECO:0000313" key="4">
    <source>
        <dbReference type="Proteomes" id="UP001501251"/>
    </source>
</evidence>
<feature type="transmembrane region" description="Helical" evidence="2">
    <location>
        <begin position="47"/>
        <end position="65"/>
    </location>
</feature>
<sequence>MRRVVVDPEVPPRTADLFRRHASMLSRIRAGWSPEPPPPNSRLPGRFLNVGGGVAALFLVCLMFLADVGQLLFFMISLLVFVVFVGLLASREPAEPETIEHELYREARWYEGRYLLPAEDFDYNAGQLLDRTQQAIDYILRSRVNAMGMLDSVRNSVMLPTQEWEIARLLTKLSTLRNEHQEFVYGGSTPEVAAAMAPLERALAASEAAVLARVEALERYAGHVADAERALRAHDQIEALRARLPRYEELLAESGADVFAVPEIGRLAEDAGHLEQALRDSVHSAHEAFRHLDASPAPPSSANRSPDRGDGPPVTGHNEPPPPDRPDHDGPPAPDHDGSPVRDHDGPPAREQDEPPAPGHGDGPPVSSSRGRDSSPEDPTSRNPGYPGDPGDPAEGPPAR</sequence>
<feature type="transmembrane region" description="Helical" evidence="2">
    <location>
        <begin position="71"/>
        <end position="89"/>
    </location>
</feature>
<feature type="compositionally biased region" description="Basic and acidic residues" evidence="1">
    <location>
        <begin position="322"/>
        <end position="353"/>
    </location>
</feature>
<gene>
    <name evidence="3" type="ORF">GCM10022252_78380</name>
</gene>
<name>A0ABP8BMS3_9ACTN</name>
<dbReference type="Proteomes" id="UP001501251">
    <property type="component" value="Unassembled WGS sequence"/>
</dbReference>
<proteinExistence type="predicted"/>
<organism evidence="3 4">
    <name type="scientific">Streptosporangium oxazolinicum</name>
    <dbReference type="NCBI Taxonomy" id="909287"/>
    <lineage>
        <taxon>Bacteria</taxon>
        <taxon>Bacillati</taxon>
        <taxon>Actinomycetota</taxon>
        <taxon>Actinomycetes</taxon>
        <taxon>Streptosporangiales</taxon>
        <taxon>Streptosporangiaceae</taxon>
        <taxon>Streptosporangium</taxon>
    </lineage>
</organism>
<evidence type="ECO:0000256" key="2">
    <source>
        <dbReference type="SAM" id="Phobius"/>
    </source>
</evidence>
<feature type="region of interest" description="Disordered" evidence="1">
    <location>
        <begin position="292"/>
        <end position="400"/>
    </location>
</feature>
<comment type="caution">
    <text evidence="3">The sequence shown here is derived from an EMBL/GenBank/DDBJ whole genome shotgun (WGS) entry which is preliminary data.</text>
</comment>
<feature type="compositionally biased region" description="Low complexity" evidence="1">
    <location>
        <begin position="384"/>
        <end position="394"/>
    </location>
</feature>
<dbReference type="RefSeq" id="WP_344923419.1">
    <property type="nucleotide sequence ID" value="NZ_BAABAQ010000023.1"/>
</dbReference>
<evidence type="ECO:0000313" key="3">
    <source>
        <dbReference type="EMBL" id="GAA4210487.1"/>
    </source>
</evidence>
<protein>
    <submittedName>
        <fullName evidence="3">Uncharacterized protein</fullName>
    </submittedName>
</protein>
<accession>A0ABP8BMS3</accession>
<keyword evidence="2" id="KW-1133">Transmembrane helix</keyword>
<reference evidence="4" key="1">
    <citation type="journal article" date="2019" name="Int. J. Syst. Evol. Microbiol.">
        <title>The Global Catalogue of Microorganisms (GCM) 10K type strain sequencing project: providing services to taxonomists for standard genome sequencing and annotation.</title>
        <authorList>
            <consortium name="The Broad Institute Genomics Platform"/>
            <consortium name="The Broad Institute Genome Sequencing Center for Infectious Disease"/>
            <person name="Wu L."/>
            <person name="Ma J."/>
        </authorList>
    </citation>
    <scope>NUCLEOTIDE SEQUENCE [LARGE SCALE GENOMIC DNA]</scope>
    <source>
        <strain evidence="4">JCM 17388</strain>
    </source>
</reference>
<keyword evidence="2" id="KW-0472">Membrane</keyword>
<dbReference type="EMBL" id="BAABAQ010000023">
    <property type="protein sequence ID" value="GAA4210487.1"/>
    <property type="molecule type" value="Genomic_DNA"/>
</dbReference>
<keyword evidence="2" id="KW-0812">Transmembrane</keyword>